<evidence type="ECO:0000313" key="3">
    <source>
        <dbReference type="Proteomes" id="UP000317093"/>
    </source>
</evidence>
<dbReference type="KEGG" id="knv:Pan216_47660"/>
<dbReference type="Gene3D" id="1.25.40.10">
    <property type="entry name" value="Tetratricopeptide repeat domain"/>
    <property type="match status" value="1"/>
</dbReference>
<proteinExistence type="predicted"/>
<evidence type="ECO:0000313" key="2">
    <source>
        <dbReference type="EMBL" id="QDU63885.1"/>
    </source>
</evidence>
<protein>
    <recommendedName>
        <fullName evidence="4">Tetratricopeptide repeat protein</fullName>
    </recommendedName>
</protein>
<dbReference type="Proteomes" id="UP000317093">
    <property type="component" value="Chromosome"/>
</dbReference>
<dbReference type="EMBL" id="CP036279">
    <property type="protein sequence ID" value="QDU63885.1"/>
    <property type="molecule type" value="Genomic_DNA"/>
</dbReference>
<feature type="region of interest" description="Disordered" evidence="1">
    <location>
        <begin position="151"/>
        <end position="173"/>
    </location>
</feature>
<keyword evidence="3" id="KW-1185">Reference proteome</keyword>
<dbReference type="AlphaFoldDB" id="A0A518BA76"/>
<dbReference type="InterPro" id="IPR011990">
    <property type="entry name" value="TPR-like_helical_dom_sf"/>
</dbReference>
<accession>A0A518BA76</accession>
<reference evidence="2 3" key="1">
    <citation type="submission" date="2019-02" db="EMBL/GenBank/DDBJ databases">
        <title>Deep-cultivation of Planctomycetes and their phenomic and genomic characterization uncovers novel biology.</title>
        <authorList>
            <person name="Wiegand S."/>
            <person name="Jogler M."/>
            <person name="Boedeker C."/>
            <person name="Pinto D."/>
            <person name="Vollmers J."/>
            <person name="Rivas-Marin E."/>
            <person name="Kohn T."/>
            <person name="Peeters S.H."/>
            <person name="Heuer A."/>
            <person name="Rast P."/>
            <person name="Oberbeckmann S."/>
            <person name="Bunk B."/>
            <person name="Jeske O."/>
            <person name="Meyerdierks A."/>
            <person name="Storesund J.E."/>
            <person name="Kallscheuer N."/>
            <person name="Luecker S."/>
            <person name="Lage O.M."/>
            <person name="Pohl T."/>
            <person name="Merkel B.J."/>
            <person name="Hornburger P."/>
            <person name="Mueller R.-W."/>
            <person name="Bruemmer F."/>
            <person name="Labrenz M."/>
            <person name="Spormann A.M."/>
            <person name="Op den Camp H."/>
            <person name="Overmann J."/>
            <person name="Amann R."/>
            <person name="Jetten M.S.M."/>
            <person name="Mascher T."/>
            <person name="Medema M.H."/>
            <person name="Devos D.P."/>
            <person name="Kaster A.-K."/>
            <person name="Ovreas L."/>
            <person name="Rohde M."/>
            <person name="Galperin M.Y."/>
            <person name="Jogler C."/>
        </authorList>
    </citation>
    <scope>NUCLEOTIDE SEQUENCE [LARGE SCALE GENOMIC DNA]</scope>
    <source>
        <strain evidence="2 3">Pan216</strain>
    </source>
</reference>
<name>A0A518BA76_9BACT</name>
<gene>
    <name evidence="2" type="ORF">Pan216_47660</name>
</gene>
<evidence type="ECO:0000256" key="1">
    <source>
        <dbReference type="SAM" id="MobiDB-lite"/>
    </source>
</evidence>
<dbReference type="SUPFAM" id="SSF48452">
    <property type="entry name" value="TPR-like"/>
    <property type="match status" value="1"/>
</dbReference>
<organism evidence="2 3">
    <name type="scientific">Kolteria novifilia</name>
    <dbReference type="NCBI Taxonomy" id="2527975"/>
    <lineage>
        <taxon>Bacteria</taxon>
        <taxon>Pseudomonadati</taxon>
        <taxon>Planctomycetota</taxon>
        <taxon>Planctomycetia</taxon>
        <taxon>Kolteriales</taxon>
        <taxon>Kolteriaceae</taxon>
        <taxon>Kolteria</taxon>
    </lineage>
</organism>
<sequence>MVAWLLASMAMLSGAEEVSATELYLWELERRGLTELLEIYCERGLAAADTPTERRLLLAERLSDSLARRAMTTAETKRRASLWRRSLETIDAELARTDDVRLRRSLQLLRAQRLAQRGRWTSGWRELLPPSEASRAVDDFRESLTLLQQLRPGEANTTSDEDEAPSDGVPDSSLQRLVGNIALSLAEETQETSRDRQMLLRQAVKALSEATSSSGVDMANAEVMLDLARAQRLLGDDATAGRTLATLHEGRSDLASDDRQRLDGERIALLLERGETDEAQRILESEPERDRQPGWMGLQRVALFHAQANRPTSPAEQVESESDAIGVLDRLEQTGPMQAILQARRLFAAQASKVTKRNPPEWRRAARLFERAGRPEQAAEMFARAARERSSDQVTLALDAARNWSEVGQHRKAMELLAETSRRVSEESSASRLLWEAARAANRAYAADPSTERMEAYDRLLGEHRERFPDDRRRHDVTFLLGKLRHAEGDFAEAIELWRSIPKEHGLAKHVPTLILEAYRGSLEPLDATAPMVTRERAATLVNDLEAWVSAGTIGRLPMSAKDRVDAIILRSMILLDPRLDRPREAVELLETLSDDPQGDGESRSRIAPLMLYGKLLQDPRSDVSGDVDKVLAARMPARLEGLRLVNEAALTLPAAERSGVVAIAKRLASGIRTDELDNDQEREARIELVLTEVLSGNREILAKVASVLEDDIGRSPRAQEAVAIAGLGTSHWTAAAEQLRKMASNLRKTSPLWYRSRLGLIESLRKSGQTEEARRLLTVLETLYPDLGGARLRQRFQRERAELGR</sequence>
<evidence type="ECO:0008006" key="4">
    <source>
        <dbReference type="Google" id="ProtNLM"/>
    </source>
</evidence>